<feature type="domain" description="FAD-binding" evidence="1">
    <location>
        <begin position="10"/>
        <end position="337"/>
    </location>
</feature>
<evidence type="ECO:0000259" key="1">
    <source>
        <dbReference type="Pfam" id="PF01494"/>
    </source>
</evidence>
<dbReference type="GO" id="GO:0071949">
    <property type="term" value="F:FAD binding"/>
    <property type="evidence" value="ECO:0007669"/>
    <property type="project" value="InterPro"/>
</dbReference>
<dbReference type="PANTHER" id="PTHR43422">
    <property type="entry name" value="THIAMINE THIAZOLE SYNTHASE"/>
    <property type="match status" value="1"/>
</dbReference>
<dbReference type="Proteomes" id="UP000232412">
    <property type="component" value="Unassembled WGS sequence"/>
</dbReference>
<dbReference type="PANTHER" id="PTHR43422:SF3">
    <property type="entry name" value="THIAMINE THIAZOLE SYNTHASE"/>
    <property type="match status" value="1"/>
</dbReference>
<dbReference type="AlphaFoldDB" id="A0A2H1EFF7"/>
<sequence length="449" mass="51369">MGPIMERKHALVIGGSISGLVSAQILAKYFEIVTIIEKDDIKSSDVRNGTPQANHIHTLLVKGKQVLSEIFPELEKEMMESGALGLDYILNGQYFIDGYWTPRFSSGLDSYFSSRTLFEFTIRKQVEKNNKIQFMNGLVTGLVTDNNKHVSVKIKSGKDFSSEQILHGDIVVDASGRNSKTSEWLQDIGYAKPEETHVDSNIGYATRCYKIPKEYQNLKEFIVILNHPPHQPKMGGILPIEGKRWKVTMYSIGKDLPTTDEKEFLEFSRTLADQRVYDMIKNAEPESEIHGYRVRGSRVIHYERAKVWPENYIVIGDAVCTFNPFYGQGMTIAVLGCKLLDEFLKKNLSESNQKKLPLEFQKELYKRNSHPWLLSTGEDFRWPTTKGQRPSAPARMMQAYADSILYLSPHSKLAAKSFQEMMQMTRSPLVLFHPKLMVQLLMRKMKLKI</sequence>
<name>A0A2H1EFF7_9ARCH</name>
<dbReference type="SUPFAM" id="SSF51905">
    <property type="entry name" value="FAD/NAD(P)-binding domain"/>
    <property type="match status" value="1"/>
</dbReference>
<evidence type="ECO:0000313" key="2">
    <source>
        <dbReference type="EMBL" id="SHO43705.1"/>
    </source>
</evidence>
<keyword evidence="3" id="KW-1185">Reference proteome</keyword>
<dbReference type="Gene3D" id="3.50.50.60">
    <property type="entry name" value="FAD/NAD(P)-binding domain"/>
    <property type="match status" value="1"/>
</dbReference>
<gene>
    <name evidence="2" type="ORF">NSIN_20144</name>
</gene>
<proteinExistence type="predicted"/>
<dbReference type="InterPro" id="IPR036188">
    <property type="entry name" value="FAD/NAD-bd_sf"/>
</dbReference>
<protein>
    <submittedName>
        <fullName evidence="2">2-polyprenyl-6-methoxyphenol hydroxylase-like oxidoreductase</fullName>
    </submittedName>
</protein>
<dbReference type="InterPro" id="IPR002938">
    <property type="entry name" value="FAD-bd"/>
</dbReference>
<dbReference type="Pfam" id="PF01494">
    <property type="entry name" value="FAD_binding_3"/>
    <property type="match status" value="1"/>
</dbReference>
<evidence type="ECO:0000313" key="3">
    <source>
        <dbReference type="Proteomes" id="UP000232412"/>
    </source>
</evidence>
<reference evidence="3" key="1">
    <citation type="submission" date="2016-12" db="EMBL/GenBank/DDBJ databases">
        <authorList>
            <person name="Herbold C."/>
        </authorList>
    </citation>
    <scope>NUCLEOTIDE SEQUENCE [LARGE SCALE GENOMIC DNA]</scope>
</reference>
<accession>A0A2H1EFF7</accession>
<dbReference type="EMBL" id="FRFC01000003">
    <property type="protein sequence ID" value="SHO43705.1"/>
    <property type="molecule type" value="Genomic_DNA"/>
</dbReference>
<organism evidence="2 3">
    <name type="scientific">Nitrosotalea sinensis</name>
    <dbReference type="NCBI Taxonomy" id="1499975"/>
    <lineage>
        <taxon>Archaea</taxon>
        <taxon>Nitrososphaerota</taxon>
        <taxon>Nitrososphaeria</taxon>
        <taxon>Nitrosotaleales</taxon>
        <taxon>Nitrosotaleaceae</taxon>
        <taxon>Nitrosotalea</taxon>
    </lineage>
</organism>